<keyword evidence="2" id="KW-0472">Membrane</keyword>
<name>A0A812QII6_9DINO</name>
<feature type="transmembrane region" description="Helical" evidence="2">
    <location>
        <begin position="219"/>
        <end position="243"/>
    </location>
</feature>
<keyword evidence="4" id="KW-1185">Reference proteome</keyword>
<evidence type="ECO:0000313" key="3">
    <source>
        <dbReference type="EMBL" id="CAE7377895.1"/>
    </source>
</evidence>
<proteinExistence type="predicted"/>
<dbReference type="OrthoDB" id="441250at2759"/>
<feature type="transmembrane region" description="Helical" evidence="2">
    <location>
        <begin position="114"/>
        <end position="137"/>
    </location>
</feature>
<gene>
    <name evidence="3" type="ORF">SNEC2469_LOCUS10204</name>
</gene>
<dbReference type="Proteomes" id="UP000601435">
    <property type="component" value="Unassembled WGS sequence"/>
</dbReference>
<feature type="transmembrane region" description="Helical" evidence="2">
    <location>
        <begin position="179"/>
        <end position="199"/>
    </location>
</feature>
<reference evidence="3" key="1">
    <citation type="submission" date="2021-02" db="EMBL/GenBank/DDBJ databases">
        <authorList>
            <person name="Dougan E. K."/>
            <person name="Rhodes N."/>
            <person name="Thang M."/>
            <person name="Chan C."/>
        </authorList>
    </citation>
    <scope>NUCLEOTIDE SEQUENCE</scope>
</reference>
<sequence>MPLGVEAVAFGKFTTSVRYSSMPQLEPDDEGIPRLGAGPNEHLGVPEMVLESGGFSRSDSMDITNDPRFFTENVLTARLTAFASLGIVAGLMVQNSLDHLFDMQKRMNPFNGDVVDGACQLAGFFLLGVVQLFNVIATYVGVAQPYHTIRLMTAGPAGFDASVCYYLNPNISTWRHFAVSMALVSMPLFLASSGLRMVVKFDRENYDFPDPTGSHADSGSRALGAIMLIYFSLMAVIVVYVHYLHFKVFDEKYSRVQPSMKQHHEVLDVMSSRPLAPEGSSLSEPKRDSRSSNCTKDAVVVL</sequence>
<comment type="caution">
    <text evidence="3">The sequence shown here is derived from an EMBL/GenBank/DDBJ whole genome shotgun (WGS) entry which is preliminary data.</text>
</comment>
<accession>A0A812QII6</accession>
<keyword evidence="2" id="KW-0812">Transmembrane</keyword>
<dbReference type="AlphaFoldDB" id="A0A812QII6"/>
<keyword evidence="2" id="KW-1133">Transmembrane helix</keyword>
<evidence type="ECO:0000256" key="1">
    <source>
        <dbReference type="SAM" id="MobiDB-lite"/>
    </source>
</evidence>
<organism evidence="3 4">
    <name type="scientific">Symbiodinium necroappetens</name>
    <dbReference type="NCBI Taxonomy" id="1628268"/>
    <lineage>
        <taxon>Eukaryota</taxon>
        <taxon>Sar</taxon>
        <taxon>Alveolata</taxon>
        <taxon>Dinophyceae</taxon>
        <taxon>Suessiales</taxon>
        <taxon>Symbiodiniaceae</taxon>
        <taxon>Symbiodinium</taxon>
    </lineage>
</organism>
<protein>
    <submittedName>
        <fullName evidence="3">Uncharacterized protein</fullName>
    </submittedName>
</protein>
<evidence type="ECO:0000256" key="2">
    <source>
        <dbReference type="SAM" id="Phobius"/>
    </source>
</evidence>
<evidence type="ECO:0000313" key="4">
    <source>
        <dbReference type="Proteomes" id="UP000601435"/>
    </source>
</evidence>
<feature type="region of interest" description="Disordered" evidence="1">
    <location>
        <begin position="273"/>
        <end position="295"/>
    </location>
</feature>
<dbReference type="EMBL" id="CAJNJA010016276">
    <property type="protein sequence ID" value="CAE7377895.1"/>
    <property type="molecule type" value="Genomic_DNA"/>
</dbReference>
<feature type="transmembrane region" description="Helical" evidence="2">
    <location>
        <begin position="75"/>
        <end position="93"/>
    </location>
</feature>